<dbReference type="InterPro" id="IPR018559">
    <property type="entry name" value="DUF2015"/>
</dbReference>
<keyword evidence="2" id="KW-0732">Signal</keyword>
<keyword evidence="4" id="KW-1185">Reference proteome</keyword>
<organism evidence="3 4">
    <name type="scientific">Chytriomyces confervae</name>
    <dbReference type="NCBI Taxonomy" id="246404"/>
    <lineage>
        <taxon>Eukaryota</taxon>
        <taxon>Fungi</taxon>
        <taxon>Fungi incertae sedis</taxon>
        <taxon>Chytridiomycota</taxon>
        <taxon>Chytridiomycota incertae sedis</taxon>
        <taxon>Chytridiomycetes</taxon>
        <taxon>Chytridiales</taxon>
        <taxon>Chytriomycetaceae</taxon>
        <taxon>Chytriomyces</taxon>
    </lineage>
</organism>
<dbReference type="OrthoDB" id="447314at2759"/>
<dbReference type="AlphaFoldDB" id="A0A507FI91"/>
<reference evidence="3 4" key="1">
    <citation type="journal article" date="2019" name="Sci. Rep.">
        <title>Comparative genomics of chytrid fungi reveal insights into the obligate biotrophic and pathogenic lifestyle of Synchytrium endobioticum.</title>
        <authorList>
            <person name="van de Vossenberg B.T.L.H."/>
            <person name="Warris S."/>
            <person name="Nguyen H.D.T."/>
            <person name="van Gent-Pelzer M.P.E."/>
            <person name="Joly D.L."/>
            <person name="van de Geest H.C."/>
            <person name="Bonants P.J.M."/>
            <person name="Smith D.S."/>
            <person name="Levesque C.A."/>
            <person name="van der Lee T.A.J."/>
        </authorList>
    </citation>
    <scope>NUCLEOTIDE SEQUENCE [LARGE SCALE GENOMIC DNA]</scope>
    <source>
        <strain evidence="3 4">CBS 675.73</strain>
    </source>
</reference>
<dbReference type="EMBL" id="QEAP01000098">
    <property type="protein sequence ID" value="TPX75036.1"/>
    <property type="molecule type" value="Genomic_DNA"/>
</dbReference>
<proteinExistence type="inferred from homology"/>
<evidence type="ECO:0000313" key="4">
    <source>
        <dbReference type="Proteomes" id="UP000320333"/>
    </source>
</evidence>
<dbReference type="PANTHER" id="PTHR28023:SF1">
    <property type="entry name" value="UPF0357 PROTEIN YCL012C"/>
    <property type="match status" value="1"/>
</dbReference>
<comment type="caution">
    <text evidence="3">The sequence shown here is derived from an EMBL/GenBank/DDBJ whole genome shotgun (WGS) entry which is preliminary data.</text>
</comment>
<gene>
    <name evidence="3" type="ORF">CcCBS67573_g03711</name>
</gene>
<evidence type="ECO:0000313" key="3">
    <source>
        <dbReference type="EMBL" id="TPX75036.1"/>
    </source>
</evidence>
<name>A0A507FI91_9FUNG</name>
<dbReference type="Pfam" id="PF09435">
    <property type="entry name" value="DUF2015"/>
    <property type="match status" value="1"/>
</dbReference>
<accession>A0A507FI91</accession>
<evidence type="ECO:0000256" key="1">
    <source>
        <dbReference type="ARBA" id="ARBA00008325"/>
    </source>
</evidence>
<dbReference type="PANTHER" id="PTHR28023">
    <property type="entry name" value="UPF0357 PROTEIN YCL012C"/>
    <property type="match status" value="1"/>
</dbReference>
<protein>
    <submittedName>
        <fullName evidence="3">Uncharacterized protein</fullName>
    </submittedName>
</protein>
<dbReference type="Proteomes" id="UP000320333">
    <property type="component" value="Unassembled WGS sequence"/>
</dbReference>
<comment type="similarity">
    <text evidence="1">Belongs to the UPF0357 family.</text>
</comment>
<evidence type="ECO:0000256" key="2">
    <source>
        <dbReference type="ARBA" id="ARBA00022729"/>
    </source>
</evidence>
<sequence length="126" mass="14048">MNTSLAFIIAAIVAALLFRNRRRIQRMLASATATHPLLPRQGGNGVSWADARANGLTSDAFIVEQREGDERIGLDADTADEITRLMRTNHVDFDEARYLLVRDQMRRNGVDPDTGLPTDPNLVIFK</sequence>